<dbReference type="EMBL" id="LT559118">
    <property type="protein sequence ID" value="SBO90562.1"/>
    <property type="molecule type" value="Genomic_DNA"/>
</dbReference>
<sequence>MTNRPRLGRDRWHPWSDLKPIIPIQDAITKITADSIVASEFSAYAQRIITGLELEDEDGNDVSPIKSAIDRLILLEDPDVKWGQFEASDLRNYVYLVDMLVMHLASIARVPPHYFLAQSGSSNSGESYQTKESGLGFKIAERKLHMGEGWESVIRMAFKVKKDARAEEMSAETIWGNHEYASEGQRIDALVKLNQGLGVPQRQLWEDAGYSPQQIARFEEMQEAEFQRKLEQQKAMVAAMPQPVGLPGGKPGDAAKPQRGNSGNDNKKIAA</sequence>
<organism evidence="2">
    <name type="scientific">Nonomuraea gerenzanensis</name>
    <dbReference type="NCBI Taxonomy" id="93944"/>
    <lineage>
        <taxon>Bacteria</taxon>
        <taxon>Bacillati</taxon>
        <taxon>Actinomycetota</taxon>
        <taxon>Actinomycetes</taxon>
        <taxon>Streptosporangiales</taxon>
        <taxon>Streptosporangiaceae</taxon>
        <taxon>Nonomuraea</taxon>
    </lineage>
</organism>
<dbReference type="AlphaFoldDB" id="A0A1M4DVH3"/>
<gene>
    <name evidence="2" type="ORF">BN4615_P76</name>
</gene>
<reference evidence="2" key="1">
    <citation type="submission" date="2016-04" db="EMBL/GenBank/DDBJ databases">
        <authorList>
            <person name="Evans L.H."/>
            <person name="Alamgir A."/>
            <person name="Owens N."/>
            <person name="Weber N.D."/>
            <person name="Virtaneva K."/>
            <person name="Barbian K."/>
            <person name="Babar A."/>
            <person name="Rosenke K."/>
        </authorList>
    </citation>
    <scope>NUCLEOTIDE SEQUENCE</scope>
    <source>
        <strain evidence="2">Nono1</strain>
    </source>
</reference>
<proteinExistence type="predicted"/>
<dbReference type="Pfam" id="PF05133">
    <property type="entry name" value="SPP1_portal"/>
    <property type="match status" value="1"/>
</dbReference>
<name>A0A1M4DVH3_9ACTN</name>
<accession>A0A1M4DVH3</accession>
<protein>
    <recommendedName>
        <fullName evidence="3">Phage portal protein</fullName>
    </recommendedName>
</protein>
<feature type="region of interest" description="Disordered" evidence="1">
    <location>
        <begin position="239"/>
        <end position="271"/>
    </location>
</feature>
<evidence type="ECO:0000256" key="1">
    <source>
        <dbReference type="SAM" id="MobiDB-lite"/>
    </source>
</evidence>
<evidence type="ECO:0000313" key="2">
    <source>
        <dbReference type="EMBL" id="SBO90562.1"/>
    </source>
</evidence>
<evidence type="ECO:0008006" key="3">
    <source>
        <dbReference type="Google" id="ProtNLM"/>
    </source>
</evidence>
<dbReference type="InterPro" id="IPR021145">
    <property type="entry name" value="Portal_protein_SPP1_Gp6-like"/>
</dbReference>